<feature type="region of interest" description="Disordered" evidence="1">
    <location>
        <begin position="31"/>
        <end position="75"/>
    </location>
</feature>
<gene>
    <name evidence="4" type="ORF">U9M48_011023</name>
</gene>
<dbReference type="InterPro" id="IPR040225">
    <property type="entry name" value="GIL1-like"/>
</dbReference>
<reference evidence="4 5" key="1">
    <citation type="submission" date="2024-02" db="EMBL/GenBank/DDBJ databases">
        <title>High-quality chromosome-scale genome assembly of Pensacola bahiagrass (Paspalum notatum Flugge var. saurae).</title>
        <authorList>
            <person name="Vega J.M."/>
            <person name="Podio M."/>
            <person name="Orjuela J."/>
            <person name="Siena L.A."/>
            <person name="Pessino S.C."/>
            <person name="Combes M.C."/>
            <person name="Mariac C."/>
            <person name="Albertini E."/>
            <person name="Pupilli F."/>
            <person name="Ortiz J.P.A."/>
            <person name="Leblanc O."/>
        </authorList>
    </citation>
    <scope>NUCLEOTIDE SEQUENCE [LARGE SCALE GENOMIC DNA]</scope>
    <source>
        <strain evidence="4">R1</strain>
        <tissue evidence="4">Leaf</tissue>
    </source>
</reference>
<evidence type="ECO:0000259" key="2">
    <source>
        <dbReference type="Pfam" id="PF04859"/>
    </source>
</evidence>
<dbReference type="PANTHER" id="PTHR31161">
    <property type="entry name" value="PROTEIN GRAVITROPIC IN THE LIGHT 1"/>
    <property type="match status" value="1"/>
</dbReference>
<dbReference type="EMBL" id="CP144746">
    <property type="protein sequence ID" value="WVZ61099.1"/>
    <property type="molecule type" value="Genomic_DNA"/>
</dbReference>
<evidence type="ECO:0000256" key="1">
    <source>
        <dbReference type="SAM" id="MobiDB-lite"/>
    </source>
</evidence>
<keyword evidence="5" id="KW-1185">Reference proteome</keyword>
<dbReference type="AlphaFoldDB" id="A0AAQ3SVC3"/>
<feature type="domain" description="DUF641" evidence="2">
    <location>
        <begin position="103"/>
        <end position="218"/>
    </location>
</feature>
<accession>A0AAQ3SVC3</accession>
<feature type="region of interest" description="Disordered" evidence="1">
    <location>
        <begin position="214"/>
        <end position="238"/>
    </location>
</feature>
<dbReference type="InterPro" id="IPR056813">
    <property type="entry name" value="GIL1_IRKI_C"/>
</dbReference>
<organism evidence="4 5">
    <name type="scientific">Paspalum notatum var. saurae</name>
    <dbReference type="NCBI Taxonomy" id="547442"/>
    <lineage>
        <taxon>Eukaryota</taxon>
        <taxon>Viridiplantae</taxon>
        <taxon>Streptophyta</taxon>
        <taxon>Embryophyta</taxon>
        <taxon>Tracheophyta</taxon>
        <taxon>Spermatophyta</taxon>
        <taxon>Magnoliopsida</taxon>
        <taxon>Liliopsida</taxon>
        <taxon>Poales</taxon>
        <taxon>Poaceae</taxon>
        <taxon>PACMAD clade</taxon>
        <taxon>Panicoideae</taxon>
        <taxon>Andropogonodae</taxon>
        <taxon>Paspaleae</taxon>
        <taxon>Paspalinae</taxon>
        <taxon>Paspalum</taxon>
    </lineage>
</organism>
<proteinExistence type="predicted"/>
<dbReference type="GO" id="GO:0009639">
    <property type="term" value="P:response to red or far red light"/>
    <property type="evidence" value="ECO:0007669"/>
    <property type="project" value="InterPro"/>
</dbReference>
<feature type="compositionally biased region" description="Low complexity" evidence="1">
    <location>
        <begin position="47"/>
        <end position="56"/>
    </location>
</feature>
<dbReference type="Proteomes" id="UP001341281">
    <property type="component" value="Chromosome 02"/>
</dbReference>
<sequence length="544" mass="59076">MASKPVTVGDLIHRVASSCLSNRLPCNYTLRDSVDSDQDEEDDDPFADFADAVSSSEKCRRSPSAAGAEDEEREEEEKLKIWEEGEQEKEKLAAAARGAGDRARGAEELMAEVFDAVSGVRRAYAALQGAHCPWDPDKMRAADAAVVAELRHLARLRDRFRRSAAAGHIPRANPSAPPLREAVAPYEAALDDLRRQLQSKQAEVDGLKEKLAAATARRNGRGGHASSKLNGGQQHGGAPTAELFTSCAEQARAATRAFAGHLLHLMRGAGVDLAAATRSLTKIPVSSPQLAKHALEAHVTRALLGGFEHESFYLDGSLSSLLDPAAFRRERYTQFRDMRGMEPAELLGVLPTCAFGRYAAAKFAALLPPRVEEAILGDGEHRRVVNGGAHPRTPFYGEFLRAAKAVWMLHLLAFALELPPSHFEAGRGAEFHPEYMESVTGAPPRAGAGMVVGFAVAPGFRLGSGAVVRARVYLAFNNKQSTAHPLNLLHSTRPQLETWTVDKSSRIEPVKSAKGPERIWTVAPDIQHEMLSKFKHQSLSPYTT</sequence>
<evidence type="ECO:0000313" key="4">
    <source>
        <dbReference type="EMBL" id="WVZ61099.1"/>
    </source>
</evidence>
<dbReference type="Pfam" id="PF04859">
    <property type="entry name" value="DUF641"/>
    <property type="match status" value="1"/>
</dbReference>
<dbReference type="Pfam" id="PF24994">
    <property type="entry name" value="GIL1_IRKI_C"/>
    <property type="match status" value="1"/>
</dbReference>
<feature type="domain" description="GIL1/IRKI C-terminal" evidence="3">
    <location>
        <begin position="423"/>
        <end position="473"/>
    </location>
</feature>
<dbReference type="GO" id="GO:0009959">
    <property type="term" value="P:negative gravitropism"/>
    <property type="evidence" value="ECO:0007669"/>
    <property type="project" value="InterPro"/>
</dbReference>
<name>A0AAQ3SVC3_PASNO</name>
<dbReference type="InterPro" id="IPR006943">
    <property type="entry name" value="DUF641_pln"/>
</dbReference>
<evidence type="ECO:0000313" key="5">
    <source>
        <dbReference type="Proteomes" id="UP001341281"/>
    </source>
</evidence>
<evidence type="ECO:0000259" key="3">
    <source>
        <dbReference type="Pfam" id="PF24994"/>
    </source>
</evidence>
<feature type="compositionally biased region" description="Acidic residues" evidence="1">
    <location>
        <begin position="35"/>
        <end position="46"/>
    </location>
</feature>
<evidence type="ECO:0008006" key="6">
    <source>
        <dbReference type="Google" id="ProtNLM"/>
    </source>
</evidence>
<protein>
    <recommendedName>
        <fullName evidence="6">DUF641 domain-containing protein</fullName>
    </recommendedName>
</protein>